<feature type="region of interest" description="Disordered" evidence="1">
    <location>
        <begin position="187"/>
        <end position="236"/>
    </location>
</feature>
<dbReference type="Pfam" id="PF20253">
    <property type="entry name" value="DUF6604"/>
    <property type="match status" value="1"/>
</dbReference>
<reference evidence="4" key="1">
    <citation type="journal article" date="2023" name="Mol. Phylogenet. Evol.">
        <title>Genome-scale phylogeny and comparative genomics of the fungal order Sordariales.</title>
        <authorList>
            <person name="Hensen N."/>
            <person name="Bonometti L."/>
            <person name="Westerberg I."/>
            <person name="Brannstrom I.O."/>
            <person name="Guillou S."/>
            <person name="Cros-Aarteil S."/>
            <person name="Calhoun S."/>
            <person name="Haridas S."/>
            <person name="Kuo A."/>
            <person name="Mondo S."/>
            <person name="Pangilinan J."/>
            <person name="Riley R."/>
            <person name="LaButti K."/>
            <person name="Andreopoulos B."/>
            <person name="Lipzen A."/>
            <person name="Chen C."/>
            <person name="Yan M."/>
            <person name="Daum C."/>
            <person name="Ng V."/>
            <person name="Clum A."/>
            <person name="Steindorff A."/>
            <person name="Ohm R.A."/>
            <person name="Martin F."/>
            <person name="Silar P."/>
            <person name="Natvig D.O."/>
            <person name="Lalanne C."/>
            <person name="Gautier V."/>
            <person name="Ament-Velasquez S.L."/>
            <person name="Kruys A."/>
            <person name="Hutchinson M.I."/>
            <person name="Powell A.J."/>
            <person name="Barry K."/>
            <person name="Miller A.N."/>
            <person name="Grigoriev I.V."/>
            <person name="Debuchy R."/>
            <person name="Gladieux P."/>
            <person name="Hiltunen Thoren M."/>
            <person name="Johannesson H."/>
        </authorList>
    </citation>
    <scope>NUCLEOTIDE SEQUENCE [LARGE SCALE GENOMIC DNA]</scope>
    <source>
        <strain evidence="4">CBS 284.82</strain>
    </source>
</reference>
<dbReference type="EMBL" id="MU854517">
    <property type="protein sequence ID" value="KAK4033658.1"/>
    <property type="molecule type" value="Genomic_DNA"/>
</dbReference>
<feature type="compositionally biased region" description="Acidic residues" evidence="1">
    <location>
        <begin position="188"/>
        <end position="199"/>
    </location>
</feature>
<evidence type="ECO:0000313" key="3">
    <source>
        <dbReference type="EMBL" id="KAK4033658.1"/>
    </source>
</evidence>
<proteinExistence type="predicted"/>
<feature type="compositionally biased region" description="Basic residues" evidence="1">
    <location>
        <begin position="205"/>
        <end position="221"/>
    </location>
</feature>
<accession>A0AAN6SNE2</accession>
<dbReference type="PANTHER" id="PTHR38795:SF1">
    <property type="entry name" value="DUF6604 DOMAIN-CONTAINING PROTEIN"/>
    <property type="match status" value="1"/>
</dbReference>
<comment type="caution">
    <text evidence="3">The sequence shown here is derived from an EMBL/GenBank/DDBJ whole genome shotgun (WGS) entry which is preliminary data.</text>
</comment>
<dbReference type="PANTHER" id="PTHR38795">
    <property type="entry name" value="DUF6604 DOMAIN-CONTAINING PROTEIN"/>
    <property type="match status" value="1"/>
</dbReference>
<keyword evidence="4" id="KW-1185">Reference proteome</keyword>
<dbReference type="InterPro" id="IPR046539">
    <property type="entry name" value="DUF6604"/>
</dbReference>
<evidence type="ECO:0000259" key="2">
    <source>
        <dbReference type="Pfam" id="PF20253"/>
    </source>
</evidence>
<name>A0AAN6SNE2_9PEZI</name>
<sequence length="863" mass="97211">MGTWRRYKLGQVQFTSWLKQTAEKLVTRKTEDEDEGGADSPKTEPQQSRRQKRKAKAGITFDAGAAKSVHWSQLELLAQRVADNATADDVPDAALNILRDVVSLRKKSFDFFSSAAKDTNDEKIKQSNASHAHIISVLERVLARLEALVKAAGSRKRRNQYTDTSQVATSDLSNMFAYLELQTAPDAAGDEAADESEEEAPTKGRPQKAGKKKGVKKTPKPKKPERQSETAVTKAKGDSSWVDQFRFGLPGEDGDEQDELDLYMMVYCFFADFNAIRNHVAERWCDYWYDRSVPLDTLAVITNAAFELFHQLEHDLVRELRPISPKLAGYDFMMGMLFYHFGIDHVDYDSYGDLTRDEEHERIWRDEADWLALPSHFTLQQTLRMIPPGKVPMLAPSHRSPTVYGANTLEEWKHFEGGVTNQIIIEGAHLKALKTNQQEPPVLPSESLLLLDFQNCLKRGDYTSSLIFSLHLWVDIRNIIETDHSKPFEEMQRTATKLKHALETHNPINYRTPFRSQKDHDFKRSWIARIREAKHYMVEDFLFEDKKARLRQSGVQEDPEPFFLLKHEPVWAGLLDFRAKLAYSQLGHEFVLLSLIVGAAACLYHAALAADPSLVQWEDMAKYVDTHADGDPFKAQLQAGEGAAAIILNFGELVKTEPHAVDDEGFTPAIAMRQSLYERYAFDNKRGPFVDYLGDLSAQRLQIERGKREDVHNALLGTSGSDAPSGKGDAASTALVKHSSGAAEVADTERDLQRKADLSRLSPVEMLHRLDETVTSQVEGLLTLDYFKLFDDSVAFLEALTVAFGPDMESRLREHDSEPPTHLQLLPLVLCHDLEDSQSPAEEAEIINTVVEGCRGTVMPGTL</sequence>
<protein>
    <recommendedName>
        <fullName evidence="2">DUF6604 domain-containing protein</fullName>
    </recommendedName>
</protein>
<dbReference type="Proteomes" id="UP001303115">
    <property type="component" value="Unassembled WGS sequence"/>
</dbReference>
<feature type="region of interest" description="Disordered" evidence="1">
    <location>
        <begin position="26"/>
        <end position="57"/>
    </location>
</feature>
<dbReference type="AlphaFoldDB" id="A0AAN6SNE2"/>
<organism evidence="3 4">
    <name type="scientific">Parachaetomium inaequale</name>
    <dbReference type="NCBI Taxonomy" id="2588326"/>
    <lineage>
        <taxon>Eukaryota</taxon>
        <taxon>Fungi</taxon>
        <taxon>Dikarya</taxon>
        <taxon>Ascomycota</taxon>
        <taxon>Pezizomycotina</taxon>
        <taxon>Sordariomycetes</taxon>
        <taxon>Sordariomycetidae</taxon>
        <taxon>Sordariales</taxon>
        <taxon>Chaetomiaceae</taxon>
        <taxon>Parachaetomium</taxon>
    </lineage>
</organism>
<evidence type="ECO:0000313" key="4">
    <source>
        <dbReference type="Proteomes" id="UP001303115"/>
    </source>
</evidence>
<gene>
    <name evidence="3" type="ORF">C8A01DRAFT_49810</name>
</gene>
<feature type="domain" description="DUF6604" evidence="2">
    <location>
        <begin position="5"/>
        <end position="317"/>
    </location>
</feature>
<evidence type="ECO:0000256" key="1">
    <source>
        <dbReference type="SAM" id="MobiDB-lite"/>
    </source>
</evidence>